<feature type="non-terminal residue" evidence="1">
    <location>
        <position position="284"/>
    </location>
</feature>
<evidence type="ECO:0000313" key="1">
    <source>
        <dbReference type="EMBL" id="GAJ02653.1"/>
    </source>
</evidence>
<dbReference type="EMBL" id="BARW01016341">
    <property type="protein sequence ID" value="GAJ02653.1"/>
    <property type="molecule type" value="Genomic_DNA"/>
</dbReference>
<dbReference type="SUPFAM" id="SSF49363">
    <property type="entry name" value="Purple acid phosphatase, N-terminal domain"/>
    <property type="match status" value="1"/>
</dbReference>
<proteinExistence type="predicted"/>
<sequence>MSGITTLLDGSIIDPSQVYGSIEVGPFPFESKEVDYTYHRFRRFSRIQKGKGILMVDYLLQPSHNSEDWVSDGQIVARIALYLETDAKDRRLGIYDIYVFFKKEDSIYIKIPSIIEGPFVNMITSNDPTTIIVSFRTDILVKAQVIVGHDKIFKDLVPLTRHEIRITDLEPDKKYNYYVQIEDMKTKVYSFRSAPLPGKGAVCFAYIGDSREGLGGGEYNFMGVNRKILDKIMNLAYLKKADFFLVGGDLINGYTTVKQDFVNQFYFWKQTVAGFFHEHAIYTG</sequence>
<accession>X1TBE3</accession>
<dbReference type="InterPro" id="IPR008963">
    <property type="entry name" value="Purple_acid_Pase-like_N"/>
</dbReference>
<evidence type="ECO:0008006" key="2">
    <source>
        <dbReference type="Google" id="ProtNLM"/>
    </source>
</evidence>
<organism evidence="1">
    <name type="scientific">marine sediment metagenome</name>
    <dbReference type="NCBI Taxonomy" id="412755"/>
    <lineage>
        <taxon>unclassified sequences</taxon>
        <taxon>metagenomes</taxon>
        <taxon>ecological metagenomes</taxon>
    </lineage>
</organism>
<dbReference type="AlphaFoldDB" id="X1TBE3"/>
<protein>
    <recommendedName>
        <fullName evidence="2">Calcineurin-like phosphoesterase domain-containing protein</fullName>
    </recommendedName>
</protein>
<comment type="caution">
    <text evidence="1">The sequence shown here is derived from an EMBL/GenBank/DDBJ whole genome shotgun (WGS) entry which is preliminary data.</text>
</comment>
<reference evidence="1" key="1">
    <citation type="journal article" date="2014" name="Front. Microbiol.">
        <title>High frequency of phylogenetically diverse reductive dehalogenase-homologous genes in deep subseafloor sedimentary metagenomes.</title>
        <authorList>
            <person name="Kawai M."/>
            <person name="Futagami T."/>
            <person name="Toyoda A."/>
            <person name="Takaki Y."/>
            <person name="Nishi S."/>
            <person name="Hori S."/>
            <person name="Arai W."/>
            <person name="Tsubouchi T."/>
            <person name="Morono Y."/>
            <person name="Uchiyama I."/>
            <person name="Ito T."/>
            <person name="Fujiyama A."/>
            <person name="Inagaki F."/>
            <person name="Takami H."/>
        </authorList>
    </citation>
    <scope>NUCLEOTIDE SEQUENCE</scope>
    <source>
        <strain evidence="1">Expedition CK06-06</strain>
    </source>
</reference>
<dbReference type="GO" id="GO:0003993">
    <property type="term" value="F:acid phosphatase activity"/>
    <property type="evidence" value="ECO:0007669"/>
    <property type="project" value="InterPro"/>
</dbReference>
<gene>
    <name evidence="1" type="ORF">S12H4_28483</name>
</gene>
<name>X1TBE3_9ZZZZ</name>
<dbReference type="GO" id="GO:0046872">
    <property type="term" value="F:metal ion binding"/>
    <property type="evidence" value="ECO:0007669"/>
    <property type="project" value="InterPro"/>
</dbReference>